<dbReference type="Pfam" id="PF02624">
    <property type="entry name" value="YcaO"/>
    <property type="match status" value="1"/>
</dbReference>
<evidence type="ECO:0000256" key="1">
    <source>
        <dbReference type="SAM" id="MobiDB-lite"/>
    </source>
</evidence>
<evidence type="ECO:0000313" key="3">
    <source>
        <dbReference type="EMBL" id="QSQ13423.1"/>
    </source>
</evidence>
<accession>A0ABX7N4P0</accession>
<dbReference type="PANTHER" id="PTHR37809:SF1">
    <property type="entry name" value="RIBOSOMAL PROTEIN S12 METHYLTHIOTRANSFERASE ACCESSORY FACTOR YCAO"/>
    <property type="match status" value="1"/>
</dbReference>
<dbReference type="PANTHER" id="PTHR37809">
    <property type="entry name" value="RIBOSOMAL PROTEIN S12 METHYLTHIOTRANSFERASE ACCESSORY FACTOR YCAO"/>
    <property type="match status" value="1"/>
</dbReference>
<evidence type="ECO:0000259" key="2">
    <source>
        <dbReference type="PROSITE" id="PS51664"/>
    </source>
</evidence>
<feature type="region of interest" description="Disordered" evidence="1">
    <location>
        <begin position="1"/>
        <end position="27"/>
    </location>
</feature>
<feature type="domain" description="YcaO" evidence="2">
    <location>
        <begin position="83"/>
        <end position="461"/>
    </location>
</feature>
<dbReference type="EMBL" id="CP071091">
    <property type="protein sequence ID" value="QSQ13423.1"/>
    <property type="molecule type" value="Genomic_DNA"/>
</dbReference>
<reference evidence="3 4" key="1">
    <citation type="submission" date="2021-02" db="EMBL/GenBank/DDBJ databases">
        <title>De Novo genome assembly of isolated myxobacteria.</title>
        <authorList>
            <person name="Stevens D.C."/>
        </authorList>
    </citation>
    <scope>NUCLEOTIDE SEQUENCE [LARGE SCALE GENOMIC DNA]</scope>
    <source>
        <strain evidence="3 4">SCHIC003</strain>
    </source>
</reference>
<dbReference type="PROSITE" id="PS51664">
    <property type="entry name" value="YCAO"/>
    <property type="match status" value="1"/>
</dbReference>
<gene>
    <name evidence="3" type="ORF">JY572_34605</name>
</gene>
<dbReference type="Gene3D" id="3.30.160.660">
    <property type="match status" value="1"/>
</dbReference>
<dbReference type="InterPro" id="IPR027624">
    <property type="entry name" value="TOMM_cyclo_SagD"/>
</dbReference>
<dbReference type="NCBIfam" id="TIGR00702">
    <property type="entry name" value="YcaO-type kinase domain"/>
    <property type="match status" value="1"/>
</dbReference>
<dbReference type="Gene3D" id="3.30.1330.230">
    <property type="match status" value="1"/>
</dbReference>
<sequence length="461" mass="50153">MLKKSPGPSLPPGWEGLTNPAEPRADLPSLMPRLMDARTGVVRGVDLVQKDADEPALPIVLTARIANHRFVGKDAQVDLVCSGKGMTLEEARISAVGEAVERYGGGCAPSLPMVRSARHALDGASLDPRHMVLYRPEQYAALPYTPYDGTNVLRWVRARSLVTGDAIHVPTGAVFLHDPQTREERLAPITSNGLAAGPTLAEAVLRAACEVVERDAVMIAWLHRLPCQRIDPLSHPDTALVNWVRLYARRGVTLHLFRVPTDQAAHVFLAVGTQRPGGPGPAAVVGMGADLSAARAARGALLEVGQIRPALARRMRRAETLARLEELKERPESVAKLEDHDLLYALPERLTALAFLLERPMEPFTWLQPEATSAVDQLRALADRLKATGSDLLYCDLTPSDLMRMGLRVVRAILPGLQPIDFGHQERRLGGERLYQLPVTLGFAKTCSGPEALNPDPHPIA</sequence>
<name>A0ABX7N4P0_9BACT</name>
<dbReference type="NCBIfam" id="TIGR03604">
    <property type="entry name" value="TOMM_cyclo_SagD"/>
    <property type="match status" value="1"/>
</dbReference>
<protein>
    <submittedName>
        <fullName evidence="3">YcaO-like family protein</fullName>
    </submittedName>
</protein>
<dbReference type="RefSeq" id="WP_206715143.1">
    <property type="nucleotide sequence ID" value="NZ_CP071091.1"/>
</dbReference>
<keyword evidence="4" id="KW-1185">Reference proteome</keyword>
<evidence type="ECO:0000313" key="4">
    <source>
        <dbReference type="Proteomes" id="UP000663090"/>
    </source>
</evidence>
<organism evidence="3 4">
    <name type="scientific">Myxococcus landrumensis</name>
    <dbReference type="NCBI Taxonomy" id="2813577"/>
    <lineage>
        <taxon>Bacteria</taxon>
        <taxon>Pseudomonadati</taxon>
        <taxon>Myxococcota</taxon>
        <taxon>Myxococcia</taxon>
        <taxon>Myxococcales</taxon>
        <taxon>Cystobacterineae</taxon>
        <taxon>Myxococcaceae</taxon>
        <taxon>Myxococcus</taxon>
    </lineage>
</organism>
<proteinExistence type="predicted"/>
<dbReference type="Proteomes" id="UP000663090">
    <property type="component" value="Chromosome"/>
</dbReference>
<dbReference type="Gene3D" id="3.30.40.250">
    <property type="match status" value="1"/>
</dbReference>
<dbReference type="InterPro" id="IPR003776">
    <property type="entry name" value="YcaO-like_dom"/>
</dbReference>